<gene>
    <name evidence="2" type="ORF">ACFQ2S_06230</name>
</gene>
<evidence type="ECO:0000313" key="2">
    <source>
        <dbReference type="EMBL" id="MFD0979249.1"/>
    </source>
</evidence>
<sequence length="174" mass="17740">MNKTLGIILAAVVVVLALWYLMGSGTEPPAEAEAPASSESALPAETGDVASEAATEAESAIESAAEAMGEAADALKDAAANMEASTEEMIAGLSAALTSATAEVSGGLQSALDGIDTSALSVENFNYDNIVAKIEASDMSEENKQKIIATLDKARQSPEALQAALESFRAAMEQ</sequence>
<keyword evidence="3" id="KW-1185">Reference proteome</keyword>
<dbReference type="EMBL" id="JBHTJT010000007">
    <property type="protein sequence ID" value="MFD0979249.1"/>
    <property type="molecule type" value="Genomic_DNA"/>
</dbReference>
<evidence type="ECO:0000313" key="3">
    <source>
        <dbReference type="Proteomes" id="UP001597108"/>
    </source>
</evidence>
<proteinExistence type="predicted"/>
<comment type="caution">
    <text evidence="2">The sequence shown here is derived from an EMBL/GenBank/DDBJ whole genome shotgun (WGS) entry which is preliminary data.</text>
</comment>
<dbReference type="Proteomes" id="UP001597108">
    <property type="component" value="Unassembled WGS sequence"/>
</dbReference>
<feature type="region of interest" description="Disordered" evidence="1">
    <location>
        <begin position="27"/>
        <end position="58"/>
    </location>
</feature>
<evidence type="ECO:0000256" key="1">
    <source>
        <dbReference type="SAM" id="MobiDB-lite"/>
    </source>
</evidence>
<protein>
    <submittedName>
        <fullName evidence="2">Uncharacterized protein</fullName>
    </submittedName>
</protein>
<accession>A0ABW3IMM0</accession>
<reference evidence="3" key="1">
    <citation type="journal article" date="2019" name="Int. J. Syst. Evol. Microbiol.">
        <title>The Global Catalogue of Microorganisms (GCM) 10K type strain sequencing project: providing services to taxonomists for standard genome sequencing and annotation.</title>
        <authorList>
            <consortium name="The Broad Institute Genomics Platform"/>
            <consortium name="The Broad Institute Genome Sequencing Center for Infectious Disease"/>
            <person name="Wu L."/>
            <person name="Ma J."/>
        </authorList>
    </citation>
    <scope>NUCLEOTIDE SEQUENCE [LARGE SCALE GENOMIC DNA]</scope>
    <source>
        <strain evidence="3">CCUG 60524</strain>
    </source>
</reference>
<name>A0ABW3IMM0_9RHOB</name>
<organism evidence="2 3">
    <name type="scientific">Tropicimonas aquimaris</name>
    <dbReference type="NCBI Taxonomy" id="914152"/>
    <lineage>
        <taxon>Bacteria</taxon>
        <taxon>Pseudomonadati</taxon>
        <taxon>Pseudomonadota</taxon>
        <taxon>Alphaproteobacteria</taxon>
        <taxon>Rhodobacterales</taxon>
        <taxon>Roseobacteraceae</taxon>
        <taxon>Tropicimonas</taxon>
    </lineage>
</organism>
<dbReference type="RefSeq" id="WP_386073589.1">
    <property type="nucleotide sequence ID" value="NZ_JBHTJT010000007.1"/>
</dbReference>